<dbReference type="InterPro" id="IPR012340">
    <property type="entry name" value="NA-bd_OB-fold"/>
</dbReference>
<evidence type="ECO:0000256" key="1">
    <source>
        <dbReference type="ARBA" id="ARBA00005690"/>
    </source>
</evidence>
<dbReference type="SUPFAM" id="SSF50249">
    <property type="entry name" value="Nucleic acid-binding proteins"/>
    <property type="match status" value="1"/>
</dbReference>
<dbReference type="CDD" id="cd04476">
    <property type="entry name" value="RPA1_DBD_C"/>
    <property type="match status" value="1"/>
</dbReference>
<evidence type="ECO:0000256" key="2">
    <source>
        <dbReference type="ARBA" id="ARBA00022723"/>
    </source>
</evidence>
<feature type="compositionally biased region" description="Low complexity" evidence="6">
    <location>
        <begin position="251"/>
        <end position="266"/>
    </location>
</feature>
<keyword evidence="9" id="KW-1185">Reference proteome</keyword>
<evidence type="ECO:0000256" key="5">
    <source>
        <dbReference type="ARBA" id="ARBA00023125"/>
    </source>
</evidence>
<keyword evidence="4" id="KW-0862">Zinc</keyword>
<evidence type="ECO:0000256" key="4">
    <source>
        <dbReference type="ARBA" id="ARBA00022833"/>
    </source>
</evidence>
<evidence type="ECO:0000256" key="3">
    <source>
        <dbReference type="ARBA" id="ARBA00022771"/>
    </source>
</evidence>
<keyword evidence="2" id="KW-0479">Metal-binding</keyword>
<evidence type="ECO:0000313" key="8">
    <source>
        <dbReference type="EMBL" id="CAE6219321.1"/>
    </source>
</evidence>
<feature type="region of interest" description="Disordered" evidence="6">
    <location>
        <begin position="225"/>
        <end position="274"/>
    </location>
</feature>
<dbReference type="GO" id="GO:0003677">
    <property type="term" value="F:DNA binding"/>
    <property type="evidence" value="ECO:0007669"/>
    <property type="project" value="UniProtKB-KW"/>
</dbReference>
<keyword evidence="3" id="KW-0863">Zinc-finger</keyword>
<sequence>MFAACENAADTVVTCLIRSARRSIHSKAEYFNRFFRRTISEVLDETDEAKFRIMCTIFNIDMNFGFYYFVCNKCTNTAFKVPKKENEIVSKSKKALFWCKTCNESHSKVIPRFKLILDVMDSSGELKCMMFDNSAPKIINQNVDEIFNGVYDEIQDPTNVPDCLKSLVEKTFQFLINIDKDNIHGGNDTYKVSYVELGDDAEHVDPPQDSNVPIDHNSLISVDQDQDVKSNSNETDDQIGTASTTPSSKRSNNSTEDTDENSSSTTKKICVTSISDAIEKEVSGGLKE</sequence>
<feature type="domain" description="Replication factor A C-terminal" evidence="7">
    <location>
        <begin position="51"/>
        <end position="184"/>
    </location>
</feature>
<dbReference type="GO" id="GO:0008270">
    <property type="term" value="F:zinc ion binding"/>
    <property type="evidence" value="ECO:0007669"/>
    <property type="project" value="UniProtKB-KW"/>
</dbReference>
<protein>
    <recommendedName>
        <fullName evidence="7">Replication factor A C-terminal domain-containing protein</fullName>
    </recommendedName>
</protein>
<dbReference type="PANTHER" id="PTHR47165:SF4">
    <property type="entry name" value="OS03G0429900 PROTEIN"/>
    <property type="match status" value="1"/>
</dbReference>
<accession>A0A8S2AXR4</accession>
<name>A0A8S2AXR4_ARAAE</name>
<dbReference type="InterPro" id="IPR047192">
    <property type="entry name" value="Euk_RPA1_DBD_C"/>
</dbReference>
<evidence type="ECO:0000313" key="9">
    <source>
        <dbReference type="Proteomes" id="UP000682877"/>
    </source>
</evidence>
<dbReference type="InterPro" id="IPR013955">
    <property type="entry name" value="Rep_factor-A_C"/>
</dbReference>
<dbReference type="Proteomes" id="UP000682877">
    <property type="component" value="Chromosome 8"/>
</dbReference>
<evidence type="ECO:0000256" key="6">
    <source>
        <dbReference type="SAM" id="MobiDB-lite"/>
    </source>
</evidence>
<keyword evidence="5" id="KW-0238">DNA-binding</keyword>
<dbReference type="EMBL" id="LR999458">
    <property type="protein sequence ID" value="CAE6219321.1"/>
    <property type="molecule type" value="Genomic_DNA"/>
</dbReference>
<dbReference type="Pfam" id="PF08646">
    <property type="entry name" value="Rep_fac-A_C"/>
    <property type="match status" value="1"/>
</dbReference>
<organism evidence="8 9">
    <name type="scientific">Arabidopsis arenosa</name>
    <name type="common">Sand rock-cress</name>
    <name type="synonym">Cardaminopsis arenosa</name>
    <dbReference type="NCBI Taxonomy" id="38785"/>
    <lineage>
        <taxon>Eukaryota</taxon>
        <taxon>Viridiplantae</taxon>
        <taxon>Streptophyta</taxon>
        <taxon>Embryophyta</taxon>
        <taxon>Tracheophyta</taxon>
        <taxon>Spermatophyta</taxon>
        <taxon>Magnoliopsida</taxon>
        <taxon>eudicotyledons</taxon>
        <taxon>Gunneridae</taxon>
        <taxon>Pentapetalae</taxon>
        <taxon>rosids</taxon>
        <taxon>malvids</taxon>
        <taxon>Brassicales</taxon>
        <taxon>Brassicaceae</taxon>
        <taxon>Camelineae</taxon>
        <taxon>Arabidopsis</taxon>
    </lineage>
</organism>
<evidence type="ECO:0000259" key="7">
    <source>
        <dbReference type="Pfam" id="PF08646"/>
    </source>
</evidence>
<reference evidence="8" key="1">
    <citation type="submission" date="2021-01" db="EMBL/GenBank/DDBJ databases">
        <authorList>
            <person name="Bezrukov I."/>
        </authorList>
    </citation>
    <scope>NUCLEOTIDE SEQUENCE</scope>
</reference>
<feature type="compositionally biased region" description="Polar residues" evidence="6">
    <location>
        <begin position="225"/>
        <end position="250"/>
    </location>
</feature>
<gene>
    <name evidence="8" type="ORF">AARE701A_LOCUS20520</name>
</gene>
<comment type="similarity">
    <text evidence="1">Belongs to the replication factor A protein 1 family.</text>
</comment>
<dbReference type="Gene3D" id="2.40.50.140">
    <property type="entry name" value="Nucleic acid-binding proteins"/>
    <property type="match status" value="1"/>
</dbReference>
<dbReference type="PANTHER" id="PTHR47165">
    <property type="entry name" value="OS03G0429900 PROTEIN"/>
    <property type="match status" value="1"/>
</dbReference>
<dbReference type="AlphaFoldDB" id="A0A8S2AXR4"/>
<proteinExistence type="inferred from homology"/>